<feature type="non-terminal residue" evidence="3">
    <location>
        <position position="1"/>
    </location>
</feature>
<dbReference type="PROSITE" id="PS51253">
    <property type="entry name" value="HTH_CENPB"/>
    <property type="match status" value="1"/>
</dbReference>
<dbReference type="Proteomes" id="UP000000311">
    <property type="component" value="Unassembled WGS sequence"/>
</dbReference>
<protein>
    <recommendedName>
        <fullName evidence="2">HTH CENPB-type domain-containing protein</fullName>
    </recommendedName>
</protein>
<sequence length="148" mass="16960">VHNVDIRWWALEAKEQFDIPTFKAGYTWIQNFKKAHNIVSRKVTKFVSRASQRNKQQLQLICSDFMTSVKPYINRYEINNVYNADESGFNLEIHSGRTLAFRGKKTIDATAQSISSMTHSYTILPTISASGQLLSPLFLILKEVNGEF</sequence>
<evidence type="ECO:0000256" key="1">
    <source>
        <dbReference type="ARBA" id="ARBA00023125"/>
    </source>
</evidence>
<dbReference type="InterPro" id="IPR006600">
    <property type="entry name" value="HTH_CenpB_DNA-bd_dom"/>
</dbReference>
<dbReference type="EMBL" id="GL435428">
    <property type="protein sequence ID" value="EFN73371.1"/>
    <property type="molecule type" value="Genomic_DNA"/>
</dbReference>
<keyword evidence="1" id="KW-0238">DNA-binding</keyword>
<dbReference type="OMA" id="DIRWWAL"/>
<gene>
    <name evidence="3" type="ORF">EAG_00356</name>
</gene>
<evidence type="ECO:0000259" key="2">
    <source>
        <dbReference type="PROSITE" id="PS51253"/>
    </source>
</evidence>
<evidence type="ECO:0000313" key="3">
    <source>
        <dbReference type="EMBL" id="EFN73371.1"/>
    </source>
</evidence>
<dbReference type="Pfam" id="PF03221">
    <property type="entry name" value="HTH_Tnp_Tc5"/>
    <property type="match status" value="1"/>
</dbReference>
<name>E1ZZL8_CAMFO</name>
<keyword evidence="4" id="KW-1185">Reference proteome</keyword>
<reference evidence="3 4" key="1">
    <citation type="journal article" date="2010" name="Science">
        <title>Genomic comparison of the ants Camponotus floridanus and Harpegnathos saltator.</title>
        <authorList>
            <person name="Bonasio R."/>
            <person name="Zhang G."/>
            <person name="Ye C."/>
            <person name="Mutti N.S."/>
            <person name="Fang X."/>
            <person name="Qin N."/>
            <person name="Donahue G."/>
            <person name="Yang P."/>
            <person name="Li Q."/>
            <person name="Li C."/>
            <person name="Zhang P."/>
            <person name="Huang Z."/>
            <person name="Berger S.L."/>
            <person name="Reinberg D."/>
            <person name="Wang J."/>
            <person name="Liebig J."/>
        </authorList>
    </citation>
    <scope>NUCLEOTIDE SEQUENCE [LARGE SCALE GENOMIC DNA]</scope>
    <source>
        <strain evidence="4">C129</strain>
    </source>
</reference>
<organism evidence="4">
    <name type="scientific">Camponotus floridanus</name>
    <name type="common">Florida carpenter ant</name>
    <dbReference type="NCBI Taxonomy" id="104421"/>
    <lineage>
        <taxon>Eukaryota</taxon>
        <taxon>Metazoa</taxon>
        <taxon>Ecdysozoa</taxon>
        <taxon>Arthropoda</taxon>
        <taxon>Hexapoda</taxon>
        <taxon>Insecta</taxon>
        <taxon>Pterygota</taxon>
        <taxon>Neoptera</taxon>
        <taxon>Endopterygota</taxon>
        <taxon>Hymenoptera</taxon>
        <taxon>Apocrita</taxon>
        <taxon>Aculeata</taxon>
        <taxon>Formicoidea</taxon>
        <taxon>Formicidae</taxon>
        <taxon>Formicinae</taxon>
        <taxon>Camponotus</taxon>
    </lineage>
</organism>
<dbReference type="InParanoid" id="E1ZZL8"/>
<dbReference type="GO" id="GO:0003677">
    <property type="term" value="F:DNA binding"/>
    <property type="evidence" value="ECO:0007669"/>
    <property type="project" value="UniProtKB-KW"/>
</dbReference>
<proteinExistence type="predicted"/>
<dbReference type="AlphaFoldDB" id="E1ZZL8"/>
<accession>E1ZZL8</accession>
<feature type="non-terminal residue" evidence="3">
    <location>
        <position position="148"/>
    </location>
</feature>
<evidence type="ECO:0000313" key="4">
    <source>
        <dbReference type="Proteomes" id="UP000000311"/>
    </source>
</evidence>
<feature type="domain" description="HTH CENPB-type" evidence="2">
    <location>
        <begin position="1"/>
        <end position="42"/>
    </location>
</feature>